<dbReference type="Gene3D" id="3.10.400.20">
    <property type="match status" value="1"/>
</dbReference>
<dbReference type="Pfam" id="PF26291">
    <property type="entry name" value="SWIB_eIF2D"/>
    <property type="match status" value="1"/>
</dbReference>
<dbReference type="InterPro" id="IPR041366">
    <property type="entry name" value="Pre-PUA"/>
</dbReference>
<dbReference type="InterPro" id="IPR004521">
    <property type="entry name" value="Uncharacterised_CHP00451"/>
</dbReference>
<dbReference type="EMBL" id="BGZK01002182">
    <property type="protein sequence ID" value="GBP91570.1"/>
    <property type="molecule type" value="Genomic_DNA"/>
</dbReference>
<dbReference type="InterPro" id="IPR039757">
    <property type="entry name" value="EIF2D"/>
</dbReference>
<dbReference type="Pfam" id="PF25304">
    <property type="entry name" value="WHD_eIF2D"/>
    <property type="match status" value="1"/>
</dbReference>
<dbReference type="GO" id="GO:0001731">
    <property type="term" value="P:formation of translation preinitiation complex"/>
    <property type="evidence" value="ECO:0007669"/>
    <property type="project" value="InterPro"/>
</dbReference>
<dbReference type="PROSITE" id="PS50890">
    <property type="entry name" value="PUA"/>
    <property type="match status" value="1"/>
</dbReference>
<dbReference type="STRING" id="151549.A0A4C1ZU97"/>
<evidence type="ECO:0000259" key="2">
    <source>
        <dbReference type="Pfam" id="PF17832"/>
    </source>
</evidence>
<dbReference type="InterPro" id="IPR057429">
    <property type="entry name" value="WH_eIF2D"/>
</dbReference>
<keyword evidence="7" id="KW-1185">Reference proteome</keyword>
<organism evidence="6 7">
    <name type="scientific">Eumeta variegata</name>
    <name type="common">Bagworm moth</name>
    <name type="synonym">Eumeta japonica</name>
    <dbReference type="NCBI Taxonomy" id="151549"/>
    <lineage>
        <taxon>Eukaryota</taxon>
        <taxon>Metazoa</taxon>
        <taxon>Ecdysozoa</taxon>
        <taxon>Arthropoda</taxon>
        <taxon>Hexapoda</taxon>
        <taxon>Insecta</taxon>
        <taxon>Pterygota</taxon>
        <taxon>Neoptera</taxon>
        <taxon>Endopterygota</taxon>
        <taxon>Lepidoptera</taxon>
        <taxon>Glossata</taxon>
        <taxon>Ditrysia</taxon>
        <taxon>Tineoidea</taxon>
        <taxon>Psychidae</taxon>
        <taxon>Oiketicinae</taxon>
        <taxon>Eumeta</taxon>
    </lineage>
</organism>
<keyword evidence="1" id="KW-0963">Cytoplasm</keyword>
<dbReference type="PANTHER" id="PTHR12217">
    <property type="entry name" value="EUKARYOTIC TRANSLATION INITIATION FACTOR 2D"/>
    <property type="match status" value="1"/>
</dbReference>
<feature type="domain" description="eIF2D winged helix" evidence="3">
    <location>
        <begin position="320"/>
        <end position="401"/>
    </location>
</feature>
<feature type="domain" description="eIF2D SWIB" evidence="4">
    <location>
        <begin position="440"/>
        <end position="496"/>
    </location>
</feature>
<dbReference type="Pfam" id="PF26292">
    <property type="entry name" value="PUA_elF2D"/>
    <property type="match status" value="1"/>
</dbReference>
<evidence type="ECO:0000259" key="4">
    <source>
        <dbReference type="Pfam" id="PF26291"/>
    </source>
</evidence>
<dbReference type="InterPro" id="IPR048248">
    <property type="entry name" value="PUA_eIF2d-like"/>
</dbReference>
<dbReference type="NCBIfam" id="TIGR00451">
    <property type="entry name" value="unchar_dom_2"/>
    <property type="match status" value="1"/>
</dbReference>
<dbReference type="GO" id="GO:0003723">
    <property type="term" value="F:RNA binding"/>
    <property type="evidence" value="ECO:0007669"/>
    <property type="project" value="InterPro"/>
</dbReference>
<evidence type="ECO:0000313" key="6">
    <source>
        <dbReference type="EMBL" id="GBP91570.1"/>
    </source>
</evidence>
<protein>
    <submittedName>
        <fullName evidence="6">Eukaryotic translation initiation factor 2D</fullName>
    </submittedName>
</protein>
<feature type="domain" description="Eukaryotic translation initiation factor 2D-like PUA RNA-binding" evidence="5">
    <location>
        <begin position="123"/>
        <end position="205"/>
    </location>
</feature>
<dbReference type="SUPFAM" id="SSF47592">
    <property type="entry name" value="SWIB/MDM2 domain"/>
    <property type="match status" value="1"/>
</dbReference>
<dbReference type="InterPro" id="IPR048247">
    <property type="entry name" value="eIF2D_N"/>
</dbReference>
<feature type="domain" description="Pre-PUA" evidence="2">
    <location>
        <begin position="37"/>
        <end position="120"/>
    </location>
</feature>
<proteinExistence type="predicted"/>
<dbReference type="InterPro" id="IPR015947">
    <property type="entry name" value="PUA-like_sf"/>
</dbReference>
<sequence>MVQPSPGSITLEGTVRSAATVATVKTDLCTTCFLTYKLKSNNTLKNSEKKQLAQRILDNFSTTTEEKVKELVPIKSNASCMRLITHSGDTIAVYVVDGEPIILETADRLCPTLCGLWKLPDLLPTITIHSLVLGKIQGGAPLYLPGVTIPVQGRGFPIFSRGATIAINTESNSAPAVVGTALMSSGDMLLHGNGVCLDIIHVLGDFLCKDIKFNKITRPAWGPASYLASDEPHLPNISSLNIRHQAQSKEEWPALGSEKHKKPPENEVPIIVPDIETEKEELPCDDLPPQTETQDLIIPEELEKLLDEKEDEDRIPEDMDGLLRWCLLSFLKQDGRKLSLPLKTNLLYKNHLMPLCPPSRVLDVKKSTYKKMSKFLDAMQKEGLIETREIEKGVSALVSVNLIHPAVRAHTASAEAGADSRAATAEVEKDYTPPVVRELFSVTAPTAPVLPPHKKGTALTGAEARSALTAYVRTRGLQDPADPRRLRLDQPLATLLKMPAQVELSRYLWLSRHHDLNDIRRALISDNVSCTLELPDLSRSDNKRPNGTALIPWQRGRCLIWDATCVNTFAASYLNNTSRAVASGVESAAKQKHLKDIPFFPVDCETTGPWGN</sequence>
<evidence type="ECO:0000259" key="5">
    <source>
        <dbReference type="Pfam" id="PF26292"/>
    </source>
</evidence>
<dbReference type="InterPro" id="IPR058886">
    <property type="entry name" value="SWIB_eIF2D"/>
</dbReference>
<dbReference type="AlphaFoldDB" id="A0A4C1ZU97"/>
<keyword evidence="6" id="KW-0396">Initiation factor</keyword>
<name>A0A4C1ZU97_EUMVA</name>
<dbReference type="SUPFAM" id="SSF88697">
    <property type="entry name" value="PUA domain-like"/>
    <property type="match status" value="1"/>
</dbReference>
<dbReference type="CDD" id="cd11610">
    <property type="entry name" value="eIF2D_N"/>
    <property type="match status" value="1"/>
</dbReference>
<dbReference type="Pfam" id="PF17832">
    <property type="entry name" value="Pre-PUA"/>
    <property type="match status" value="1"/>
</dbReference>
<dbReference type="CDD" id="cd21156">
    <property type="entry name" value="PUA_eIF2d-like"/>
    <property type="match status" value="1"/>
</dbReference>
<evidence type="ECO:0000256" key="1">
    <source>
        <dbReference type="ARBA" id="ARBA00022490"/>
    </source>
</evidence>
<accession>A0A4C1ZU97</accession>
<dbReference type="InterPro" id="IPR036885">
    <property type="entry name" value="SWIB_MDM2_dom_sf"/>
</dbReference>
<evidence type="ECO:0000259" key="3">
    <source>
        <dbReference type="Pfam" id="PF25304"/>
    </source>
</evidence>
<gene>
    <name evidence="6" type="primary">Eif2d</name>
    <name evidence="6" type="ORF">EVAR_67170_1</name>
</gene>
<keyword evidence="6" id="KW-0648">Protein biosynthesis</keyword>
<reference evidence="6 7" key="1">
    <citation type="journal article" date="2019" name="Commun. Biol.">
        <title>The bagworm genome reveals a unique fibroin gene that provides high tensile strength.</title>
        <authorList>
            <person name="Kono N."/>
            <person name="Nakamura H."/>
            <person name="Ohtoshi R."/>
            <person name="Tomita M."/>
            <person name="Numata K."/>
            <person name="Arakawa K."/>
        </authorList>
    </citation>
    <scope>NUCLEOTIDE SEQUENCE [LARGE SCALE GENOMIC DNA]</scope>
</reference>
<dbReference type="GO" id="GO:0003743">
    <property type="term" value="F:translation initiation factor activity"/>
    <property type="evidence" value="ECO:0007669"/>
    <property type="project" value="UniProtKB-KW"/>
</dbReference>
<evidence type="ECO:0000313" key="7">
    <source>
        <dbReference type="Proteomes" id="UP000299102"/>
    </source>
</evidence>
<dbReference type="PANTHER" id="PTHR12217:SF4">
    <property type="entry name" value="EUKARYOTIC TRANSLATION INITIATION FACTOR 2D"/>
    <property type="match status" value="1"/>
</dbReference>
<dbReference type="OrthoDB" id="199771at2759"/>
<dbReference type="Proteomes" id="UP000299102">
    <property type="component" value="Unassembled WGS sequence"/>
</dbReference>
<comment type="caution">
    <text evidence="6">The sequence shown here is derived from an EMBL/GenBank/DDBJ whole genome shotgun (WGS) entry which is preliminary data.</text>
</comment>